<dbReference type="EMBL" id="WISB01000203">
    <property type="protein sequence ID" value="MQW73343.1"/>
    <property type="molecule type" value="Genomic_DNA"/>
</dbReference>
<sequence length="227" mass="25650">MVDFWLLSQRFSKMPILKRDFLIGILVTAPAVTGFAARAAAQEQQGRFIGNVVARWNPDGREMTLTEPFEYIDPNGLSWKVPVGTSVDGASIPQIFWSLIGGPFDGMYRNASVVHDFYCQVRTRPYRNVHRVFREAMHTSGVPQSKSWLMYQAVNRFGPRWSDFKSDPKCQVIDADYDFDACSRNAAPPLPAAEVNRENLDSFIDDVEGNASPEDVMILRRALAEVR</sequence>
<protein>
    <submittedName>
        <fullName evidence="1">DUF1353 domain-containing protein</fullName>
    </submittedName>
</protein>
<reference evidence="1" key="1">
    <citation type="journal article" date="2013" name="Genome Biol.">
        <title>Comparative genomics of the core and accessory genomes of 48 Sinorhizobium strains comprising five genospecies.</title>
        <authorList>
            <person name="Sugawara M."/>
            <person name="Epstein B."/>
            <person name="Badgley B.D."/>
            <person name="Unno T."/>
            <person name="Xu L."/>
            <person name="Reese J."/>
            <person name="Gyaneshwar P."/>
            <person name="Denny R."/>
            <person name="Mudge J."/>
            <person name="Bharti A.K."/>
            <person name="Farmer A.D."/>
            <person name="May G.D."/>
            <person name="Woodward J.E."/>
            <person name="Medigue C."/>
            <person name="Vallenet D."/>
            <person name="Lajus A."/>
            <person name="Rouy Z."/>
            <person name="Martinez-Vaz B."/>
            <person name="Tiffin P."/>
            <person name="Young N.D."/>
            <person name="Sadowsky M.J."/>
        </authorList>
    </citation>
    <scope>NUCLEOTIDE SEQUENCE</scope>
    <source>
        <strain evidence="1">M1</strain>
    </source>
</reference>
<organism evidence="1">
    <name type="scientific">Sinorhizobium medicae</name>
    <dbReference type="NCBI Taxonomy" id="110321"/>
    <lineage>
        <taxon>Bacteria</taxon>
        <taxon>Pseudomonadati</taxon>
        <taxon>Pseudomonadota</taxon>
        <taxon>Alphaproteobacteria</taxon>
        <taxon>Hyphomicrobiales</taxon>
        <taxon>Rhizobiaceae</taxon>
        <taxon>Sinorhizobium/Ensifer group</taxon>
        <taxon>Sinorhizobium</taxon>
    </lineage>
</organism>
<gene>
    <name evidence="1" type="ORF">GHJ91_30910</name>
</gene>
<name>A0A6G1WUL2_9HYPH</name>
<proteinExistence type="predicted"/>
<dbReference type="AlphaFoldDB" id="A0A6G1WUL2"/>
<comment type="caution">
    <text evidence="1">The sequence shown here is derived from an EMBL/GenBank/DDBJ whole genome shotgun (WGS) entry which is preliminary data.</text>
</comment>
<dbReference type="InterPro" id="IPR010767">
    <property type="entry name" value="Phage_CGC-2007_Cje0229"/>
</dbReference>
<evidence type="ECO:0000313" key="1">
    <source>
        <dbReference type="EMBL" id="MQW73343.1"/>
    </source>
</evidence>
<dbReference type="Pfam" id="PF07087">
    <property type="entry name" value="DUF1353"/>
    <property type="match status" value="1"/>
</dbReference>
<accession>A0A6G1WUL2</accession>